<name>A0A5N6UQZ6_ASPTM</name>
<dbReference type="EMBL" id="ML738648">
    <property type="protein sequence ID" value="KAE8161059.1"/>
    <property type="molecule type" value="Genomic_DNA"/>
</dbReference>
<organism evidence="2 3">
    <name type="scientific">Aspergillus tamarii</name>
    <dbReference type="NCBI Taxonomy" id="41984"/>
    <lineage>
        <taxon>Eukaryota</taxon>
        <taxon>Fungi</taxon>
        <taxon>Dikarya</taxon>
        <taxon>Ascomycota</taxon>
        <taxon>Pezizomycotina</taxon>
        <taxon>Eurotiomycetes</taxon>
        <taxon>Eurotiomycetidae</taxon>
        <taxon>Eurotiales</taxon>
        <taxon>Aspergillaceae</taxon>
        <taxon>Aspergillus</taxon>
        <taxon>Aspergillus subgen. Circumdati</taxon>
    </lineage>
</organism>
<evidence type="ECO:0000313" key="3">
    <source>
        <dbReference type="Proteomes" id="UP000326950"/>
    </source>
</evidence>
<sequence length="298" mass="33458">MSAVECREELDEDKAELLTRYNCGRKDENGPNVCTLIGVAIGSPMKIRWKCIVGLICTLDVRTAADHGSEPTTLESAFNAELSSNRKPNMSELPQGQSGRTEMTLRWSEQLNQRIEKQYLSYCDKEVPLDFTTAASTRLILAPGMLMQTNYRRACDEEQSDAMWRTVDEIYRHWRSEPDIYRDRRWRLIEKLRFQAFTARGRRQAISQLSRATQPDHITTSERYDPSNEEEAAAHAHPPPVTGVQTTESNPSAEQPLPMGTLVNAAAATAATQPLGAALFGMFWDLIGYGQGASVSWL</sequence>
<dbReference type="OrthoDB" id="435881at2759"/>
<protein>
    <submittedName>
        <fullName evidence="2">Uncharacterized protein</fullName>
    </submittedName>
</protein>
<keyword evidence="3" id="KW-1185">Reference proteome</keyword>
<feature type="compositionally biased region" description="Polar residues" evidence="1">
    <location>
        <begin position="243"/>
        <end position="253"/>
    </location>
</feature>
<reference evidence="2 3" key="1">
    <citation type="submission" date="2019-04" db="EMBL/GenBank/DDBJ databases">
        <title>Friends and foes A comparative genomics study of 23 Aspergillus species from section Flavi.</title>
        <authorList>
            <consortium name="DOE Joint Genome Institute"/>
            <person name="Kjaerbolling I."/>
            <person name="Vesth T."/>
            <person name="Frisvad J.C."/>
            <person name="Nybo J.L."/>
            <person name="Theobald S."/>
            <person name="Kildgaard S."/>
            <person name="Isbrandt T."/>
            <person name="Kuo A."/>
            <person name="Sato A."/>
            <person name="Lyhne E.K."/>
            <person name="Kogle M.E."/>
            <person name="Wiebenga A."/>
            <person name="Kun R.S."/>
            <person name="Lubbers R.J."/>
            <person name="Makela M.R."/>
            <person name="Barry K."/>
            <person name="Chovatia M."/>
            <person name="Clum A."/>
            <person name="Daum C."/>
            <person name="Haridas S."/>
            <person name="He G."/>
            <person name="LaButti K."/>
            <person name="Lipzen A."/>
            <person name="Mondo S."/>
            <person name="Riley R."/>
            <person name="Salamov A."/>
            <person name="Simmons B.A."/>
            <person name="Magnuson J.K."/>
            <person name="Henrissat B."/>
            <person name="Mortensen U.H."/>
            <person name="Larsen T.O."/>
            <person name="Devries R.P."/>
            <person name="Grigoriev I.V."/>
            <person name="Machida M."/>
            <person name="Baker S.E."/>
            <person name="Andersen M.R."/>
        </authorList>
    </citation>
    <scope>NUCLEOTIDE SEQUENCE [LARGE SCALE GENOMIC DNA]</scope>
    <source>
        <strain evidence="2 3">CBS 117626</strain>
    </source>
</reference>
<evidence type="ECO:0000313" key="2">
    <source>
        <dbReference type="EMBL" id="KAE8161059.1"/>
    </source>
</evidence>
<evidence type="ECO:0000256" key="1">
    <source>
        <dbReference type="SAM" id="MobiDB-lite"/>
    </source>
</evidence>
<feature type="region of interest" description="Disordered" evidence="1">
    <location>
        <begin position="81"/>
        <end position="102"/>
    </location>
</feature>
<feature type="compositionally biased region" description="Polar residues" evidence="1">
    <location>
        <begin position="205"/>
        <end position="218"/>
    </location>
</feature>
<feature type="region of interest" description="Disordered" evidence="1">
    <location>
        <begin position="205"/>
        <end position="258"/>
    </location>
</feature>
<proteinExistence type="predicted"/>
<dbReference type="AlphaFoldDB" id="A0A5N6UQZ6"/>
<dbReference type="Proteomes" id="UP000326950">
    <property type="component" value="Unassembled WGS sequence"/>
</dbReference>
<gene>
    <name evidence="2" type="ORF">BDV40DRAFT_289667</name>
</gene>
<accession>A0A5N6UQZ6</accession>